<dbReference type="Proteomes" id="UP000295601">
    <property type="component" value="Unassembled WGS sequence"/>
</dbReference>
<feature type="domain" description="FAS1-like dehydratase" evidence="2">
    <location>
        <begin position="40"/>
        <end position="168"/>
    </location>
</feature>
<organism evidence="3 4">
    <name type="scientific">Leucobacter luti</name>
    <dbReference type="NCBI Taxonomy" id="340320"/>
    <lineage>
        <taxon>Bacteria</taxon>
        <taxon>Bacillati</taxon>
        <taxon>Actinomycetota</taxon>
        <taxon>Actinomycetes</taxon>
        <taxon>Micrococcales</taxon>
        <taxon>Microbacteriaceae</taxon>
        <taxon>Leucobacter</taxon>
    </lineage>
</organism>
<dbReference type="SUPFAM" id="SSF54637">
    <property type="entry name" value="Thioesterase/thiol ester dehydrase-isomerase"/>
    <property type="match status" value="1"/>
</dbReference>
<dbReference type="InterPro" id="IPR029069">
    <property type="entry name" value="HotDog_dom_sf"/>
</dbReference>
<dbReference type="HAMAP" id="MF_00799">
    <property type="entry name" value="UPF0336"/>
    <property type="match status" value="1"/>
</dbReference>
<evidence type="ECO:0000256" key="1">
    <source>
        <dbReference type="HAMAP-Rule" id="MF_00799"/>
    </source>
</evidence>
<comment type="similarity">
    <text evidence="1">Belongs to the UPF0336 family.</text>
</comment>
<dbReference type="InterPro" id="IPR039569">
    <property type="entry name" value="FAS1-like_DH_region"/>
</dbReference>
<comment type="caution">
    <text evidence="3">The sequence shown here is derived from an EMBL/GenBank/DDBJ whole genome shotgun (WGS) entry which is preliminary data.</text>
</comment>
<dbReference type="GO" id="GO:0006633">
    <property type="term" value="P:fatty acid biosynthetic process"/>
    <property type="evidence" value="ECO:0007669"/>
    <property type="project" value="TreeGrafter"/>
</dbReference>
<dbReference type="AlphaFoldDB" id="A0A4V3CYU4"/>
<reference evidence="3 4" key="1">
    <citation type="submission" date="2019-03" db="EMBL/GenBank/DDBJ databases">
        <title>Genomic analyses of the natural microbiome of Caenorhabditis elegans.</title>
        <authorList>
            <person name="Samuel B."/>
        </authorList>
    </citation>
    <scope>NUCLEOTIDE SEQUENCE [LARGE SCALE GENOMIC DNA]</scope>
    <source>
        <strain evidence="3 4">JUb18</strain>
    </source>
</reference>
<dbReference type="Gene3D" id="3.10.129.10">
    <property type="entry name" value="Hotdog Thioesterase"/>
    <property type="match status" value="1"/>
</dbReference>
<protein>
    <recommendedName>
        <fullName evidence="1">UPF0336 protein EDF62_0147</fullName>
    </recommendedName>
</protein>
<dbReference type="InterPro" id="IPR050965">
    <property type="entry name" value="UPF0336/Enoyl-CoA_hydratase"/>
</dbReference>
<accession>A0A4V3CYU4</accession>
<dbReference type="PANTHER" id="PTHR43437">
    <property type="entry name" value="HYDROXYACYL-THIOESTER DEHYDRATASE TYPE 2, MITOCHONDRIAL-RELATED"/>
    <property type="match status" value="1"/>
</dbReference>
<evidence type="ECO:0000313" key="4">
    <source>
        <dbReference type="Proteomes" id="UP000295601"/>
    </source>
</evidence>
<dbReference type="Pfam" id="PF13452">
    <property type="entry name" value="FAS1_DH_region"/>
    <property type="match status" value="1"/>
</dbReference>
<keyword evidence="4" id="KW-1185">Reference proteome</keyword>
<proteinExistence type="inferred from homology"/>
<name>A0A4V3CYU4_9MICO</name>
<evidence type="ECO:0000259" key="2">
    <source>
        <dbReference type="Pfam" id="PF13452"/>
    </source>
</evidence>
<sequence length="190" mass="19881">MICSAACSAARSRHWSRSTTPPTPGAILYTGGVVNPEIQGRVYPPTQPYLVGREKIREFARAVLSESPLHLDSEAARQAGYSDVIAPPTFAVVVQEATLAQLLADPEAGVDFTRVVHGDQRFSYTRPIVAGDELTATLTIAAVKQLGGHSMVTASSSISDAAGEHVVTAISTLVVRAPEPDDTAAEGSAA</sequence>
<dbReference type="EMBL" id="SNYA01000001">
    <property type="protein sequence ID" value="TDP95458.1"/>
    <property type="molecule type" value="Genomic_DNA"/>
</dbReference>
<dbReference type="GO" id="GO:0019171">
    <property type="term" value="F:(3R)-hydroxyacyl-[acyl-carrier-protein] dehydratase activity"/>
    <property type="evidence" value="ECO:0007669"/>
    <property type="project" value="TreeGrafter"/>
</dbReference>
<dbReference type="PANTHER" id="PTHR43437:SF3">
    <property type="entry name" value="HYDROXYACYL-THIOESTER DEHYDRATASE TYPE 2, MITOCHONDRIAL"/>
    <property type="match status" value="1"/>
</dbReference>
<evidence type="ECO:0000313" key="3">
    <source>
        <dbReference type="EMBL" id="TDP95458.1"/>
    </source>
</evidence>
<gene>
    <name evidence="3" type="ORF">EDF62_0147</name>
</gene>
<dbReference type="InterPro" id="IPR016709">
    <property type="entry name" value="HadA-like"/>
</dbReference>
<dbReference type="CDD" id="cd03441">
    <property type="entry name" value="R_hydratase_like"/>
    <property type="match status" value="1"/>
</dbReference>